<dbReference type="Pfam" id="PF02141">
    <property type="entry name" value="DENN"/>
    <property type="match status" value="1"/>
</dbReference>
<evidence type="ECO:0000313" key="4">
    <source>
        <dbReference type="Proteomes" id="UP001289374"/>
    </source>
</evidence>
<dbReference type="EMBL" id="JACGWL010000002">
    <property type="protein sequence ID" value="KAK4407284.1"/>
    <property type="molecule type" value="Genomic_DNA"/>
</dbReference>
<feature type="region of interest" description="Disordered" evidence="1">
    <location>
        <begin position="1"/>
        <end position="21"/>
    </location>
</feature>
<evidence type="ECO:0000313" key="3">
    <source>
        <dbReference type="EMBL" id="KAK4407284.1"/>
    </source>
</evidence>
<dbReference type="AlphaFoldDB" id="A0AAE2C335"/>
<dbReference type="PANTHER" id="PTHR15288:SF0">
    <property type="entry name" value="UDENN DOMAIN-CONTAINING PROTEIN"/>
    <property type="match status" value="1"/>
</dbReference>
<dbReference type="Gene3D" id="3.40.50.11500">
    <property type="match status" value="1"/>
</dbReference>
<evidence type="ECO:0000259" key="2">
    <source>
        <dbReference type="SMART" id="SM00799"/>
    </source>
</evidence>
<name>A0AAE2C335_9LAMI</name>
<feature type="domain" description="cDENN" evidence="2">
    <location>
        <begin position="87"/>
        <end position="318"/>
    </location>
</feature>
<reference evidence="3" key="1">
    <citation type="submission" date="2020-06" db="EMBL/GenBank/DDBJ databases">
        <authorList>
            <person name="Li T."/>
            <person name="Hu X."/>
            <person name="Zhang T."/>
            <person name="Song X."/>
            <person name="Zhang H."/>
            <person name="Dai N."/>
            <person name="Sheng W."/>
            <person name="Hou X."/>
            <person name="Wei L."/>
        </authorList>
    </citation>
    <scope>NUCLEOTIDE SEQUENCE</scope>
    <source>
        <strain evidence="3">K16</strain>
        <tissue evidence="3">Leaf</tissue>
    </source>
</reference>
<reference evidence="3" key="2">
    <citation type="journal article" date="2024" name="Plant">
        <title>Genomic evolution and insights into agronomic trait innovations of Sesamum species.</title>
        <authorList>
            <person name="Miao H."/>
            <person name="Wang L."/>
            <person name="Qu L."/>
            <person name="Liu H."/>
            <person name="Sun Y."/>
            <person name="Le M."/>
            <person name="Wang Q."/>
            <person name="Wei S."/>
            <person name="Zheng Y."/>
            <person name="Lin W."/>
            <person name="Duan Y."/>
            <person name="Cao H."/>
            <person name="Xiong S."/>
            <person name="Wang X."/>
            <person name="Wei L."/>
            <person name="Li C."/>
            <person name="Ma Q."/>
            <person name="Ju M."/>
            <person name="Zhao R."/>
            <person name="Li G."/>
            <person name="Mu C."/>
            <person name="Tian Q."/>
            <person name="Mei H."/>
            <person name="Zhang T."/>
            <person name="Gao T."/>
            <person name="Zhang H."/>
        </authorList>
    </citation>
    <scope>NUCLEOTIDE SEQUENCE</scope>
    <source>
        <strain evidence="3">K16</strain>
    </source>
</reference>
<dbReference type="PANTHER" id="PTHR15288">
    <property type="entry name" value="DENN DOMAIN-CONTAINING PROTEIN 2"/>
    <property type="match status" value="1"/>
</dbReference>
<dbReference type="InterPro" id="IPR043153">
    <property type="entry name" value="DENN_C"/>
</dbReference>
<dbReference type="InterPro" id="IPR051942">
    <property type="entry name" value="DENN_domain_containing_2"/>
</dbReference>
<dbReference type="Proteomes" id="UP001289374">
    <property type="component" value="Unassembled WGS sequence"/>
</dbReference>
<dbReference type="SMART" id="SM00799">
    <property type="entry name" value="DENN"/>
    <property type="match status" value="1"/>
</dbReference>
<evidence type="ECO:0000256" key="1">
    <source>
        <dbReference type="SAM" id="MobiDB-lite"/>
    </source>
</evidence>
<protein>
    <recommendedName>
        <fullName evidence="2">cDENN domain-containing protein</fullName>
    </recommendedName>
</protein>
<sequence length="452" mass="50877">METKENGENQENWWSAPGSPIHALHKVPKEAVKKTSEPLQNSYPGIPVENTLKLVQPLKYSRIHSEGATSFHRRGNSTNNFHKWKSQMQKALQWGSSNFREDSHSQCSSFDPEILANQKRQWCQLQSKTLDPDKFKEPTSLFEQFVIAGLRPDASPEVFEVVSARKKTWEEGIARSGMLDLDIRQFEQPPLPTLEPQVLFKYPSGEKLGLQLKDLAAFCFPGGVKVQLKLAAAEEALSLSIWSTATICRVLSLESVLALVTGILLEKQVVVSCPNLILPGKMLDFLDAPVPYIVGVQHKLADLQMKTSNLVQVNVIKDKFIDCYPLITELLSCPLTKTDDLNCNVTFTSRSKLIICLNYLNTESLFQNLDLSMLHYHARALSLRGIQYTNAMKHRKSKGSAAFVTRDSLTNEVTIDLNMFLSSHENRITGSINSCLIVTVHRVIIHETQLFQ</sequence>
<organism evidence="3 4">
    <name type="scientific">Sesamum angolense</name>
    <dbReference type="NCBI Taxonomy" id="2727404"/>
    <lineage>
        <taxon>Eukaryota</taxon>
        <taxon>Viridiplantae</taxon>
        <taxon>Streptophyta</taxon>
        <taxon>Embryophyta</taxon>
        <taxon>Tracheophyta</taxon>
        <taxon>Spermatophyta</taxon>
        <taxon>Magnoliopsida</taxon>
        <taxon>eudicotyledons</taxon>
        <taxon>Gunneridae</taxon>
        <taxon>Pentapetalae</taxon>
        <taxon>asterids</taxon>
        <taxon>lamiids</taxon>
        <taxon>Lamiales</taxon>
        <taxon>Pedaliaceae</taxon>
        <taxon>Sesamum</taxon>
    </lineage>
</organism>
<dbReference type="InterPro" id="IPR001194">
    <property type="entry name" value="cDENN_dom"/>
</dbReference>
<keyword evidence="4" id="KW-1185">Reference proteome</keyword>
<proteinExistence type="predicted"/>
<comment type="caution">
    <text evidence="3">The sequence shown here is derived from an EMBL/GenBank/DDBJ whole genome shotgun (WGS) entry which is preliminary data.</text>
</comment>
<accession>A0AAE2C335</accession>
<gene>
    <name evidence="3" type="ORF">Sango_0309400</name>
</gene>